<dbReference type="RefSeq" id="WP_254760454.1">
    <property type="nucleotide sequence ID" value="NZ_JANCLT010000012.1"/>
</dbReference>
<dbReference type="InterPro" id="IPR041657">
    <property type="entry name" value="HTH_17"/>
</dbReference>
<reference evidence="2" key="1">
    <citation type="submission" date="2022-07" db="EMBL/GenBank/DDBJ databases">
        <authorList>
            <person name="Li W.-J."/>
            <person name="Deng Q.-Q."/>
        </authorList>
    </citation>
    <scope>NUCLEOTIDE SEQUENCE</scope>
    <source>
        <strain evidence="2">SYSU M60031</strain>
    </source>
</reference>
<evidence type="ECO:0000259" key="1">
    <source>
        <dbReference type="Pfam" id="PF12728"/>
    </source>
</evidence>
<sequence>MSIEETIRAIVREEQQKFLEELKQLLASQQTANKVLKAKEAAAYLNISQSRIYDLAHSEGFPVIWEGRKMLFLQKDLDAWLETQKEA</sequence>
<dbReference type="NCBIfam" id="TIGR01764">
    <property type="entry name" value="excise"/>
    <property type="match status" value="1"/>
</dbReference>
<dbReference type="InterPro" id="IPR010093">
    <property type="entry name" value="SinI_DNA-bd"/>
</dbReference>
<keyword evidence="3" id="KW-1185">Reference proteome</keyword>
<dbReference type="Pfam" id="PF12728">
    <property type="entry name" value="HTH_17"/>
    <property type="match status" value="1"/>
</dbReference>
<organism evidence="2 3">
    <name type="scientific">Ectobacillus ponti</name>
    <dbReference type="NCBI Taxonomy" id="2961894"/>
    <lineage>
        <taxon>Bacteria</taxon>
        <taxon>Bacillati</taxon>
        <taxon>Bacillota</taxon>
        <taxon>Bacilli</taxon>
        <taxon>Bacillales</taxon>
        <taxon>Bacillaceae</taxon>
        <taxon>Ectobacillus</taxon>
    </lineage>
</organism>
<evidence type="ECO:0000313" key="2">
    <source>
        <dbReference type="EMBL" id="MCP8970538.1"/>
    </source>
</evidence>
<dbReference type="Proteomes" id="UP001156102">
    <property type="component" value="Unassembled WGS sequence"/>
</dbReference>
<protein>
    <submittedName>
        <fullName evidence="2">Helix-turn-helix domain-containing protein</fullName>
    </submittedName>
</protein>
<proteinExistence type="predicted"/>
<dbReference type="EMBL" id="JANCLT010000012">
    <property type="protein sequence ID" value="MCP8970538.1"/>
    <property type="molecule type" value="Genomic_DNA"/>
</dbReference>
<gene>
    <name evidence="2" type="ORF">NK662_18635</name>
</gene>
<dbReference type="InterPro" id="IPR038148">
    <property type="entry name" value="Tn1545/Tn916_Xis"/>
</dbReference>
<feature type="domain" description="Helix-turn-helix" evidence="1">
    <location>
        <begin position="36"/>
        <end position="84"/>
    </location>
</feature>
<evidence type="ECO:0000313" key="3">
    <source>
        <dbReference type="Proteomes" id="UP001156102"/>
    </source>
</evidence>
<comment type="caution">
    <text evidence="2">The sequence shown here is derived from an EMBL/GenBank/DDBJ whole genome shotgun (WGS) entry which is preliminary data.</text>
</comment>
<accession>A0AA41XCV5</accession>
<dbReference type="Gene3D" id="3.90.105.50">
    <property type="match status" value="1"/>
</dbReference>
<name>A0AA41XCV5_9BACI</name>
<dbReference type="AlphaFoldDB" id="A0AA41XCV5"/>
<dbReference type="GO" id="GO:0003677">
    <property type="term" value="F:DNA binding"/>
    <property type="evidence" value="ECO:0007669"/>
    <property type="project" value="InterPro"/>
</dbReference>